<dbReference type="PROSITE" id="PS50103">
    <property type="entry name" value="ZF_C3H1"/>
    <property type="match status" value="1"/>
</dbReference>
<evidence type="ECO:0000259" key="7">
    <source>
        <dbReference type="PROSITE" id="PS50103"/>
    </source>
</evidence>
<keyword evidence="1 5" id="KW-0479">Metal-binding</keyword>
<reference evidence="8" key="3">
    <citation type="submission" date="2025-09" db="UniProtKB">
        <authorList>
            <consortium name="Ensembl"/>
        </authorList>
    </citation>
    <scope>IDENTIFICATION</scope>
</reference>
<feature type="region of interest" description="Disordered" evidence="6">
    <location>
        <begin position="139"/>
        <end position="166"/>
    </location>
</feature>
<keyword evidence="3 5" id="KW-0863">Zinc-finger</keyword>
<reference evidence="8" key="1">
    <citation type="submission" date="2018-05" db="EMBL/GenBank/DDBJ databases">
        <title>Whole genome of Theropithecus gelada.</title>
        <authorList>
            <person name="Chiou K.L."/>
            <person name="Snyder-Mackler N."/>
        </authorList>
    </citation>
    <scope>NUCLEOTIDE SEQUENCE [LARGE SCALE GENOMIC DNA]</scope>
</reference>
<dbReference type="Ensembl" id="ENSTGET00000039045.1">
    <property type="protein sequence ID" value="ENSTGEP00000032890.1"/>
    <property type="gene ID" value="ENSTGEG00000026280.1"/>
</dbReference>
<evidence type="ECO:0000256" key="2">
    <source>
        <dbReference type="ARBA" id="ARBA00022737"/>
    </source>
</evidence>
<dbReference type="PANTHER" id="PTHR12620">
    <property type="entry name" value="U2 SNRNP AUXILIARY FACTOR, SMALL SUBUNIT"/>
    <property type="match status" value="1"/>
</dbReference>
<evidence type="ECO:0000256" key="3">
    <source>
        <dbReference type="ARBA" id="ARBA00022771"/>
    </source>
</evidence>
<dbReference type="GO" id="GO:0089701">
    <property type="term" value="C:U2AF complex"/>
    <property type="evidence" value="ECO:0007669"/>
    <property type="project" value="InterPro"/>
</dbReference>
<dbReference type="PRINTS" id="PR01848">
    <property type="entry name" value="U2AUXFACTOR"/>
</dbReference>
<accession>A0A8D2GBP4</accession>
<keyword evidence="9" id="KW-1185">Reference proteome</keyword>
<keyword evidence="2" id="KW-0677">Repeat</keyword>
<evidence type="ECO:0000313" key="9">
    <source>
        <dbReference type="Proteomes" id="UP000694411"/>
    </source>
</evidence>
<dbReference type="GO" id="GO:0000398">
    <property type="term" value="P:mRNA splicing, via spliceosome"/>
    <property type="evidence" value="ECO:0007669"/>
    <property type="project" value="InterPro"/>
</dbReference>
<dbReference type="GO" id="GO:0008270">
    <property type="term" value="F:zinc ion binding"/>
    <property type="evidence" value="ECO:0007669"/>
    <property type="project" value="UniProtKB-KW"/>
</dbReference>
<evidence type="ECO:0000256" key="4">
    <source>
        <dbReference type="ARBA" id="ARBA00022833"/>
    </source>
</evidence>
<reference evidence="8" key="2">
    <citation type="submission" date="2025-08" db="UniProtKB">
        <authorList>
            <consortium name="Ensembl"/>
        </authorList>
    </citation>
    <scope>IDENTIFICATION</scope>
</reference>
<proteinExistence type="predicted"/>
<evidence type="ECO:0000256" key="5">
    <source>
        <dbReference type="PROSITE-ProRule" id="PRU00723"/>
    </source>
</evidence>
<dbReference type="AlphaFoldDB" id="A0A8D2GBP4"/>
<feature type="region of interest" description="Disordered" evidence="6">
    <location>
        <begin position="86"/>
        <end position="106"/>
    </location>
</feature>
<sequence length="195" mass="22101">MTYLTHCSFYFKVGACRHGDRCSRLHRNPTFSQTIALLNISRNPQNSSQSADGLRCAVSGVEMQEHCDECFEEIYAEKAVTDLNNRWFNGQPSPAEPSPDTDFREACRRQDETGECSRGGSCGSVPLKPISRELRRELYGRRHNERKPSTSQGERPHKKLNLTSPSPWTSTLQNCGKINFCSVRHPICGILLWQP</sequence>
<feature type="domain" description="C3H1-type" evidence="7">
    <location>
        <begin position="1"/>
        <end position="29"/>
    </location>
</feature>
<evidence type="ECO:0000256" key="6">
    <source>
        <dbReference type="SAM" id="MobiDB-lite"/>
    </source>
</evidence>
<dbReference type="Proteomes" id="UP000694411">
    <property type="component" value="Chromosome 7a"/>
</dbReference>
<feature type="compositionally biased region" description="Basic and acidic residues" evidence="6">
    <location>
        <begin position="139"/>
        <end position="148"/>
    </location>
</feature>
<evidence type="ECO:0000313" key="8">
    <source>
        <dbReference type="Ensembl" id="ENSTGEP00000032890.1"/>
    </source>
</evidence>
<keyword evidence="4 5" id="KW-0862">Zinc</keyword>
<evidence type="ECO:0000256" key="1">
    <source>
        <dbReference type="ARBA" id="ARBA00022723"/>
    </source>
</evidence>
<name>A0A8D2GBP4_THEGE</name>
<feature type="zinc finger region" description="C3H1-type" evidence="5">
    <location>
        <begin position="1"/>
        <end position="29"/>
    </location>
</feature>
<organism evidence="8 9">
    <name type="scientific">Theropithecus gelada</name>
    <name type="common">Gelada baboon</name>
    <dbReference type="NCBI Taxonomy" id="9565"/>
    <lineage>
        <taxon>Eukaryota</taxon>
        <taxon>Metazoa</taxon>
        <taxon>Chordata</taxon>
        <taxon>Craniata</taxon>
        <taxon>Vertebrata</taxon>
        <taxon>Euteleostomi</taxon>
        <taxon>Mammalia</taxon>
        <taxon>Eutheria</taxon>
        <taxon>Euarchontoglires</taxon>
        <taxon>Primates</taxon>
        <taxon>Haplorrhini</taxon>
        <taxon>Catarrhini</taxon>
        <taxon>Cercopithecidae</taxon>
        <taxon>Cercopithecinae</taxon>
        <taxon>Theropithecus</taxon>
    </lineage>
</organism>
<dbReference type="InterPro" id="IPR009145">
    <property type="entry name" value="U2AF_small"/>
</dbReference>
<dbReference type="GO" id="GO:0003723">
    <property type="term" value="F:RNA binding"/>
    <property type="evidence" value="ECO:0007669"/>
    <property type="project" value="InterPro"/>
</dbReference>
<dbReference type="InterPro" id="IPR000571">
    <property type="entry name" value="Znf_CCCH"/>
</dbReference>
<protein>
    <recommendedName>
        <fullName evidence="7">C3H1-type domain-containing protein</fullName>
    </recommendedName>
</protein>